<feature type="compositionally biased region" description="Basic and acidic residues" evidence="2">
    <location>
        <begin position="73"/>
        <end position="84"/>
    </location>
</feature>
<feature type="compositionally biased region" description="Low complexity" evidence="2">
    <location>
        <begin position="320"/>
        <end position="330"/>
    </location>
</feature>
<reference evidence="3 4" key="1">
    <citation type="submission" date="2019-07" db="EMBL/GenBank/DDBJ databases">
        <title>Draft genome assembly of a fouling barnacle, Amphibalanus amphitrite (Darwin, 1854): The first reference genome for Thecostraca.</title>
        <authorList>
            <person name="Kim W."/>
        </authorList>
    </citation>
    <scope>NUCLEOTIDE SEQUENCE [LARGE SCALE GENOMIC DNA]</scope>
    <source>
        <strain evidence="3">SNU_AA5</strain>
        <tissue evidence="3">Soma without cirri and trophi</tissue>
    </source>
</reference>
<dbReference type="AlphaFoldDB" id="A0A6A4X2J7"/>
<evidence type="ECO:0000313" key="3">
    <source>
        <dbReference type="EMBL" id="KAF0313916.1"/>
    </source>
</evidence>
<evidence type="ECO:0000256" key="1">
    <source>
        <dbReference type="SAM" id="Coils"/>
    </source>
</evidence>
<keyword evidence="1" id="KW-0175">Coiled coil</keyword>
<feature type="region of interest" description="Disordered" evidence="2">
    <location>
        <begin position="298"/>
        <end position="353"/>
    </location>
</feature>
<feature type="region of interest" description="Disordered" evidence="2">
    <location>
        <begin position="20"/>
        <end position="84"/>
    </location>
</feature>
<sequence length="379" mass="40239">MLNEGPNKVLFRSQEFFFQQTKDSLPLQPQRPESPQSEHSLGSAPTVSGGGYSYAASTGSQPTSAATGGSIRGMKEALQQKKEALVARKRQLDGAAPLRDSHSDEATDDPARLHQKLDVLRARLEVLSPIIAQLDADYTATAKELSDGKMTASETNMKLMGDIADQRSAIDSLEAERHGLEQQIAQLDARRDQLLRDGSDESGAQAEALKEQQRSLQARLASTLAELELKKLDTCAMMHEAVAVIEHARRRGETMVRTEGSGGRRRWRLDAAPGYVSDQGTSSGYASEVPARPPFACESHDPMAPWSSGGGGGGGGGGFPARAAGGAPAGSDTSDGAYARPLSATSSPSDHDVILPWNMRASTCIQPMGDGDDTGNPLE</sequence>
<comment type="caution">
    <text evidence="3">The sequence shown here is derived from an EMBL/GenBank/DDBJ whole genome shotgun (WGS) entry which is preliminary data.</text>
</comment>
<protein>
    <submittedName>
        <fullName evidence="3">Uncharacterized protein</fullName>
    </submittedName>
</protein>
<organism evidence="3 4">
    <name type="scientific">Amphibalanus amphitrite</name>
    <name type="common">Striped barnacle</name>
    <name type="synonym">Balanus amphitrite</name>
    <dbReference type="NCBI Taxonomy" id="1232801"/>
    <lineage>
        <taxon>Eukaryota</taxon>
        <taxon>Metazoa</taxon>
        <taxon>Ecdysozoa</taxon>
        <taxon>Arthropoda</taxon>
        <taxon>Crustacea</taxon>
        <taxon>Multicrustacea</taxon>
        <taxon>Cirripedia</taxon>
        <taxon>Thoracica</taxon>
        <taxon>Thoracicalcarea</taxon>
        <taxon>Balanomorpha</taxon>
        <taxon>Balanoidea</taxon>
        <taxon>Balanidae</taxon>
        <taxon>Amphibalaninae</taxon>
        <taxon>Amphibalanus</taxon>
    </lineage>
</organism>
<name>A0A6A4X2J7_AMPAM</name>
<feature type="compositionally biased region" description="Polar residues" evidence="2">
    <location>
        <begin position="31"/>
        <end position="46"/>
    </location>
</feature>
<proteinExistence type="predicted"/>
<dbReference type="EMBL" id="VIIS01000064">
    <property type="protein sequence ID" value="KAF0313916.1"/>
    <property type="molecule type" value="Genomic_DNA"/>
</dbReference>
<gene>
    <name evidence="3" type="ORF">FJT64_015562</name>
</gene>
<keyword evidence="4" id="KW-1185">Reference proteome</keyword>
<feature type="compositionally biased region" description="Gly residues" evidence="2">
    <location>
        <begin position="308"/>
        <end position="319"/>
    </location>
</feature>
<accession>A0A6A4X2J7</accession>
<dbReference type="Proteomes" id="UP000440578">
    <property type="component" value="Unassembled WGS sequence"/>
</dbReference>
<evidence type="ECO:0000313" key="4">
    <source>
        <dbReference type="Proteomes" id="UP000440578"/>
    </source>
</evidence>
<evidence type="ECO:0000256" key="2">
    <source>
        <dbReference type="SAM" id="MobiDB-lite"/>
    </source>
</evidence>
<dbReference type="OrthoDB" id="6399594at2759"/>
<feature type="coiled-coil region" evidence="1">
    <location>
        <begin position="156"/>
        <end position="226"/>
    </location>
</feature>